<evidence type="ECO:0000313" key="3">
    <source>
        <dbReference type="Proteomes" id="UP000530060"/>
    </source>
</evidence>
<comment type="caution">
    <text evidence="2">The sequence shown here is derived from an EMBL/GenBank/DDBJ whole genome shotgun (WGS) entry which is preliminary data.</text>
</comment>
<dbReference type="EMBL" id="CAIJDP010000045">
    <property type="protein sequence ID" value="CAD0000642.1"/>
    <property type="molecule type" value="Genomic_DNA"/>
</dbReference>
<reference evidence="2 3" key="1">
    <citation type="submission" date="2020-06" db="EMBL/GenBank/DDBJ databases">
        <authorList>
            <person name="Criscuolo A."/>
        </authorList>
    </citation>
    <scope>NUCLEOTIDE SEQUENCE [LARGE SCALE GENOMIC DNA]</scope>
    <source>
        <strain evidence="3">CIP 111411</strain>
    </source>
</reference>
<evidence type="ECO:0000256" key="1">
    <source>
        <dbReference type="SAM" id="MobiDB-lite"/>
    </source>
</evidence>
<keyword evidence="3" id="KW-1185">Reference proteome</keyword>
<feature type="compositionally biased region" description="Polar residues" evidence="1">
    <location>
        <begin position="18"/>
        <end position="31"/>
    </location>
</feature>
<proteinExistence type="predicted"/>
<dbReference type="Proteomes" id="UP000530060">
    <property type="component" value="Unassembled WGS sequence"/>
</dbReference>
<sequence>MVLVGEELTATSADPVPEQTTGDGETVISKSSGGDATKMFWCRF</sequence>
<dbReference type="AlphaFoldDB" id="A0A6V6YPJ2"/>
<protein>
    <submittedName>
        <fullName evidence="2">Uncharacterized protein</fullName>
    </submittedName>
</protein>
<name>A0A6V6YPJ2_9FLAO</name>
<accession>A0A6V6YPJ2</accession>
<gene>
    <name evidence="2" type="ORF">FLAT13_00128</name>
</gene>
<evidence type="ECO:0000313" key="2">
    <source>
        <dbReference type="EMBL" id="CAD0000642.1"/>
    </source>
</evidence>
<feature type="region of interest" description="Disordered" evidence="1">
    <location>
        <begin position="1"/>
        <end position="31"/>
    </location>
</feature>
<organism evidence="2 3">
    <name type="scientific">Flavobacterium salmonis</name>
    <dbReference type="NCBI Taxonomy" id="2654844"/>
    <lineage>
        <taxon>Bacteria</taxon>
        <taxon>Pseudomonadati</taxon>
        <taxon>Bacteroidota</taxon>
        <taxon>Flavobacteriia</taxon>
        <taxon>Flavobacteriales</taxon>
        <taxon>Flavobacteriaceae</taxon>
        <taxon>Flavobacterium</taxon>
    </lineage>
</organism>